<dbReference type="EMBL" id="JABASA010000011">
    <property type="protein sequence ID" value="NMD49279.1"/>
    <property type="molecule type" value="Genomic_DNA"/>
</dbReference>
<keyword evidence="1" id="KW-0378">Hydrolase</keyword>
<dbReference type="InterPro" id="IPR051695">
    <property type="entry name" value="Phosphoglycerate_Mutase"/>
</dbReference>
<accession>A0A7X9LE39</accession>
<name>A0A7X9LE39_STRRT</name>
<dbReference type="PANTHER" id="PTHR46517:SF1">
    <property type="entry name" value="FRUCTOSE-2,6-BISPHOSPHATASE TIGAR"/>
    <property type="match status" value="1"/>
</dbReference>
<dbReference type="PANTHER" id="PTHR46517">
    <property type="entry name" value="FRUCTOSE-2,6-BISPHOSPHATASE TIGAR"/>
    <property type="match status" value="1"/>
</dbReference>
<dbReference type="RefSeq" id="WP_193523577.1">
    <property type="nucleotide sequence ID" value="NZ_JABASA010000011.1"/>
</dbReference>
<gene>
    <name evidence="4" type="ORF">HHO37_06280</name>
</gene>
<dbReference type="GO" id="GO:0045820">
    <property type="term" value="P:negative regulation of glycolytic process"/>
    <property type="evidence" value="ECO:0007669"/>
    <property type="project" value="TreeGrafter"/>
</dbReference>
<organism evidence="4 5">
    <name type="scientific">Streptococcus ratti</name>
    <dbReference type="NCBI Taxonomy" id="1341"/>
    <lineage>
        <taxon>Bacteria</taxon>
        <taxon>Bacillati</taxon>
        <taxon>Bacillota</taxon>
        <taxon>Bacilli</taxon>
        <taxon>Lactobacillales</taxon>
        <taxon>Streptococcaceae</taxon>
        <taxon>Streptococcus</taxon>
    </lineage>
</organism>
<evidence type="ECO:0000313" key="5">
    <source>
        <dbReference type="Proteomes" id="UP000532121"/>
    </source>
</evidence>
<dbReference type="GO" id="GO:0043456">
    <property type="term" value="P:regulation of pentose-phosphate shunt"/>
    <property type="evidence" value="ECO:0007669"/>
    <property type="project" value="TreeGrafter"/>
</dbReference>
<feature type="active site" description="Proton donor/acceptor" evidence="2">
    <location>
        <position position="84"/>
    </location>
</feature>
<evidence type="ECO:0000256" key="3">
    <source>
        <dbReference type="PIRSR" id="PIRSR613078-2"/>
    </source>
</evidence>
<feature type="binding site" evidence="3">
    <location>
        <begin position="7"/>
        <end position="14"/>
    </location>
    <ligand>
        <name>substrate</name>
    </ligand>
</feature>
<dbReference type="AlphaFoldDB" id="A0A7X9LE39"/>
<feature type="binding site" evidence="3">
    <location>
        <position position="58"/>
    </location>
    <ligand>
        <name>substrate</name>
    </ligand>
</feature>
<dbReference type="CDD" id="cd07067">
    <property type="entry name" value="HP_PGM_like"/>
    <property type="match status" value="1"/>
</dbReference>
<dbReference type="InterPro" id="IPR013078">
    <property type="entry name" value="His_Pase_superF_clade-1"/>
</dbReference>
<proteinExistence type="predicted"/>
<dbReference type="Gene3D" id="3.40.50.1240">
    <property type="entry name" value="Phosphoglycerate mutase-like"/>
    <property type="match status" value="1"/>
</dbReference>
<dbReference type="GO" id="GO:0004331">
    <property type="term" value="F:fructose-2,6-bisphosphate 2-phosphatase activity"/>
    <property type="evidence" value="ECO:0007669"/>
    <property type="project" value="TreeGrafter"/>
</dbReference>
<evidence type="ECO:0000256" key="2">
    <source>
        <dbReference type="PIRSR" id="PIRSR613078-1"/>
    </source>
</evidence>
<dbReference type="Proteomes" id="UP000532121">
    <property type="component" value="Unassembled WGS sequence"/>
</dbReference>
<comment type="caution">
    <text evidence="4">The sequence shown here is derived from an EMBL/GenBank/DDBJ whole genome shotgun (WGS) entry which is preliminary data.</text>
</comment>
<dbReference type="Pfam" id="PF00300">
    <property type="entry name" value="His_Phos_1"/>
    <property type="match status" value="1"/>
</dbReference>
<evidence type="ECO:0000256" key="1">
    <source>
        <dbReference type="ARBA" id="ARBA00022801"/>
    </source>
</evidence>
<sequence length="213" mass="24232">MKLYFVRHGKTQWNLEGRFQGAGGDSPLLESSVKELKLLGHYLKDIKFDRVYSSDLKRAKLTSQIITQENLYPTDITYTKNLREWNLGKLEGQKISLVSSIYPKQMKAFRHNLAQFDHSIFDAESVYRVTHRVSNFVKSLKDLQAQNILLVGHGATLTAAIQSLLGCEPAQLRRDGGLDNASVTILETADFKHFELITWNDTSYKKAVLKQSI</sequence>
<dbReference type="SMART" id="SM00855">
    <property type="entry name" value="PGAM"/>
    <property type="match status" value="1"/>
</dbReference>
<evidence type="ECO:0000313" key="4">
    <source>
        <dbReference type="EMBL" id="NMD49279.1"/>
    </source>
</evidence>
<dbReference type="InterPro" id="IPR029033">
    <property type="entry name" value="His_PPase_superfam"/>
</dbReference>
<protein>
    <submittedName>
        <fullName evidence="4">Histidine phosphatase family protein</fullName>
    </submittedName>
</protein>
<feature type="active site" description="Tele-phosphohistidine intermediate" evidence="2">
    <location>
        <position position="8"/>
    </location>
</feature>
<dbReference type="SUPFAM" id="SSF53254">
    <property type="entry name" value="Phosphoglycerate mutase-like"/>
    <property type="match status" value="1"/>
</dbReference>
<dbReference type="GO" id="GO:0005829">
    <property type="term" value="C:cytosol"/>
    <property type="evidence" value="ECO:0007669"/>
    <property type="project" value="TreeGrafter"/>
</dbReference>
<reference evidence="4 5" key="1">
    <citation type="submission" date="2020-04" db="EMBL/GenBank/DDBJ databases">
        <title>MicrobeNet Type strains.</title>
        <authorList>
            <person name="Nicholson A.C."/>
        </authorList>
    </citation>
    <scope>NUCLEOTIDE SEQUENCE [LARGE SCALE GENOMIC DNA]</scope>
    <source>
        <strain evidence="4 5">DSM 22768</strain>
    </source>
</reference>